<proteinExistence type="predicted"/>
<dbReference type="InterPro" id="IPR050109">
    <property type="entry name" value="HTH-type_TetR-like_transc_reg"/>
</dbReference>
<evidence type="ECO:0000256" key="5">
    <source>
        <dbReference type="PROSITE-ProRule" id="PRU00335"/>
    </source>
</evidence>
<dbReference type="InterPro" id="IPR023772">
    <property type="entry name" value="DNA-bd_HTH_TetR-type_CS"/>
</dbReference>
<dbReference type="RefSeq" id="WP_186942077.1">
    <property type="nucleotide sequence ID" value="NZ_JACOGA010000009.1"/>
</dbReference>
<accession>A0ABR6YBQ2</accession>
<dbReference type="Pfam" id="PF14246">
    <property type="entry name" value="TetR_C_7"/>
    <property type="match status" value="1"/>
</dbReference>
<evidence type="ECO:0000313" key="7">
    <source>
        <dbReference type="EMBL" id="MBC3874040.1"/>
    </source>
</evidence>
<evidence type="ECO:0000256" key="3">
    <source>
        <dbReference type="ARBA" id="ARBA00023125"/>
    </source>
</evidence>
<dbReference type="PANTHER" id="PTHR30055:SF224">
    <property type="entry name" value="TRANSCRIPTIONAL REGULATOR TETR FAMILY"/>
    <property type="match status" value="1"/>
</dbReference>
<dbReference type="InterPro" id="IPR001647">
    <property type="entry name" value="HTH_TetR"/>
</dbReference>
<dbReference type="Proteomes" id="UP000624279">
    <property type="component" value="Unassembled WGS sequence"/>
</dbReference>
<feature type="domain" description="HTH tetR-type" evidence="6">
    <location>
        <begin position="9"/>
        <end position="69"/>
    </location>
</feature>
<dbReference type="InterPro" id="IPR039536">
    <property type="entry name" value="TetR_C_Proteobacteria"/>
</dbReference>
<keyword evidence="4" id="KW-0804">Transcription</keyword>
<dbReference type="EMBL" id="JACOGA010000009">
    <property type="protein sequence ID" value="MBC3874040.1"/>
    <property type="molecule type" value="Genomic_DNA"/>
</dbReference>
<dbReference type="InterPro" id="IPR009057">
    <property type="entry name" value="Homeodomain-like_sf"/>
</dbReference>
<organism evidence="7 8">
    <name type="scientific">Undibacterium flavidum</name>
    <dbReference type="NCBI Taxonomy" id="2762297"/>
    <lineage>
        <taxon>Bacteria</taxon>
        <taxon>Pseudomonadati</taxon>
        <taxon>Pseudomonadota</taxon>
        <taxon>Betaproteobacteria</taxon>
        <taxon>Burkholderiales</taxon>
        <taxon>Oxalobacteraceae</taxon>
        <taxon>Undibacterium</taxon>
    </lineage>
</organism>
<dbReference type="SUPFAM" id="SSF46689">
    <property type="entry name" value="Homeodomain-like"/>
    <property type="match status" value="1"/>
</dbReference>
<reference evidence="7 8" key="1">
    <citation type="submission" date="2020-08" db="EMBL/GenBank/DDBJ databases">
        <title>Novel species isolated from subtropical streams in China.</title>
        <authorList>
            <person name="Lu H."/>
        </authorList>
    </citation>
    <scope>NUCLEOTIDE SEQUENCE [LARGE SCALE GENOMIC DNA]</scope>
    <source>
        <strain evidence="7 8">LX15W</strain>
    </source>
</reference>
<gene>
    <name evidence="7" type="ORF">H8K55_10585</name>
</gene>
<evidence type="ECO:0000256" key="2">
    <source>
        <dbReference type="ARBA" id="ARBA00023015"/>
    </source>
</evidence>
<evidence type="ECO:0000313" key="8">
    <source>
        <dbReference type="Proteomes" id="UP000624279"/>
    </source>
</evidence>
<comment type="caution">
    <text evidence="7">The sequence shown here is derived from an EMBL/GenBank/DDBJ whole genome shotgun (WGS) entry which is preliminary data.</text>
</comment>
<dbReference type="SUPFAM" id="SSF48498">
    <property type="entry name" value="Tetracyclin repressor-like, C-terminal domain"/>
    <property type="match status" value="1"/>
</dbReference>
<dbReference type="InterPro" id="IPR036271">
    <property type="entry name" value="Tet_transcr_reg_TetR-rel_C_sf"/>
</dbReference>
<feature type="DNA-binding region" description="H-T-H motif" evidence="5">
    <location>
        <begin position="32"/>
        <end position="51"/>
    </location>
</feature>
<dbReference type="PANTHER" id="PTHR30055">
    <property type="entry name" value="HTH-TYPE TRANSCRIPTIONAL REGULATOR RUTR"/>
    <property type="match status" value="1"/>
</dbReference>
<keyword evidence="1" id="KW-0678">Repressor</keyword>
<keyword evidence="8" id="KW-1185">Reference proteome</keyword>
<sequence>MSTPLRQTDRKRIAILQAAIAEFRSNGFEATSMDKIAATAEVSKRTVYNHFPGKEDLFAAILMHLWESASAQNEFTYQKERTLKTQLQDFLNKKMQMMCDQDFMDLVRVAVAATIHTPERARDMVDKLNKREEGIVTWIKAAQTDKKLKAGDAILMGDMLQGQLKSLAFWPQIAMGQPLLTDAQQKKVIQLTADMFLTYYEKKHAC</sequence>
<protein>
    <submittedName>
        <fullName evidence="7">TetR/AcrR family transcriptional regulator</fullName>
    </submittedName>
</protein>
<keyword evidence="3 5" id="KW-0238">DNA-binding</keyword>
<dbReference type="PRINTS" id="PR00455">
    <property type="entry name" value="HTHTETR"/>
</dbReference>
<dbReference type="PROSITE" id="PS01081">
    <property type="entry name" value="HTH_TETR_1"/>
    <property type="match status" value="1"/>
</dbReference>
<evidence type="ECO:0000259" key="6">
    <source>
        <dbReference type="PROSITE" id="PS50977"/>
    </source>
</evidence>
<dbReference type="Pfam" id="PF00440">
    <property type="entry name" value="TetR_N"/>
    <property type="match status" value="1"/>
</dbReference>
<evidence type="ECO:0000256" key="4">
    <source>
        <dbReference type="ARBA" id="ARBA00023163"/>
    </source>
</evidence>
<dbReference type="Gene3D" id="1.10.357.10">
    <property type="entry name" value="Tetracycline Repressor, domain 2"/>
    <property type="match status" value="1"/>
</dbReference>
<name>A0ABR6YBQ2_9BURK</name>
<evidence type="ECO:0000256" key="1">
    <source>
        <dbReference type="ARBA" id="ARBA00022491"/>
    </source>
</evidence>
<keyword evidence="2" id="KW-0805">Transcription regulation</keyword>
<dbReference type="PROSITE" id="PS50977">
    <property type="entry name" value="HTH_TETR_2"/>
    <property type="match status" value="1"/>
</dbReference>
<dbReference type="Gene3D" id="1.10.10.60">
    <property type="entry name" value="Homeodomain-like"/>
    <property type="match status" value="1"/>
</dbReference>